<feature type="compositionally biased region" description="Low complexity" evidence="1">
    <location>
        <begin position="12"/>
        <end position="33"/>
    </location>
</feature>
<feature type="compositionally biased region" description="Basic residues" evidence="1">
    <location>
        <begin position="54"/>
        <end position="76"/>
    </location>
</feature>
<reference evidence="2 3" key="1">
    <citation type="submission" date="2024-01" db="EMBL/GenBank/DDBJ databases">
        <title>A draft genome for the cacao thread blight pathogen Marasmiellus scandens.</title>
        <authorList>
            <person name="Baruah I.K."/>
            <person name="Leung J."/>
            <person name="Bukari Y."/>
            <person name="Amoako-Attah I."/>
            <person name="Meinhardt L.W."/>
            <person name="Bailey B.A."/>
            <person name="Cohen S.P."/>
        </authorList>
    </citation>
    <scope>NUCLEOTIDE SEQUENCE [LARGE SCALE GENOMIC DNA]</scope>
    <source>
        <strain evidence="2 3">GH-19</strain>
    </source>
</reference>
<evidence type="ECO:0000313" key="3">
    <source>
        <dbReference type="Proteomes" id="UP001498398"/>
    </source>
</evidence>
<comment type="caution">
    <text evidence="2">The sequence shown here is derived from an EMBL/GenBank/DDBJ whole genome shotgun (WGS) entry which is preliminary data.</text>
</comment>
<gene>
    <name evidence="2" type="ORF">VKT23_017893</name>
</gene>
<dbReference type="EMBL" id="JBANRG010000077">
    <property type="protein sequence ID" value="KAK7438762.1"/>
    <property type="molecule type" value="Genomic_DNA"/>
</dbReference>
<dbReference type="Proteomes" id="UP001498398">
    <property type="component" value="Unassembled WGS sequence"/>
</dbReference>
<feature type="region of interest" description="Disordered" evidence="1">
    <location>
        <begin position="1"/>
        <end position="33"/>
    </location>
</feature>
<sequence>MPDPDSPPPLLPLSSLPSTPANSRSPSPAPIARSTLLLTTECVSAPSGAPISNTRKRKNQRNKLQSKKNKMQKRQKVGGTLTAEENPPPSSSASKHVVDAPEIDSAFSLEADAQVASTTYIGHREGRLYDESGYFLWDLVGPESEFGFQEVEWDGRTATPIIDKNGLVFGLLAGCPDNDSTWEATISAAGKAIGKARSKCKFTQEQRHHRRGDFLALTTGISYGGRQTVHNHSFVQFGE</sequence>
<name>A0ABR1IQW3_9AGAR</name>
<feature type="compositionally biased region" description="Pro residues" evidence="1">
    <location>
        <begin position="1"/>
        <end position="11"/>
    </location>
</feature>
<accession>A0ABR1IQW3</accession>
<evidence type="ECO:0000256" key="1">
    <source>
        <dbReference type="SAM" id="MobiDB-lite"/>
    </source>
</evidence>
<protein>
    <submittedName>
        <fullName evidence="2">Uncharacterized protein</fullName>
    </submittedName>
</protein>
<proteinExistence type="predicted"/>
<organism evidence="2 3">
    <name type="scientific">Marasmiellus scandens</name>
    <dbReference type="NCBI Taxonomy" id="2682957"/>
    <lineage>
        <taxon>Eukaryota</taxon>
        <taxon>Fungi</taxon>
        <taxon>Dikarya</taxon>
        <taxon>Basidiomycota</taxon>
        <taxon>Agaricomycotina</taxon>
        <taxon>Agaricomycetes</taxon>
        <taxon>Agaricomycetidae</taxon>
        <taxon>Agaricales</taxon>
        <taxon>Marasmiineae</taxon>
        <taxon>Omphalotaceae</taxon>
        <taxon>Marasmiellus</taxon>
    </lineage>
</organism>
<evidence type="ECO:0000313" key="2">
    <source>
        <dbReference type="EMBL" id="KAK7438762.1"/>
    </source>
</evidence>
<keyword evidence="3" id="KW-1185">Reference proteome</keyword>
<feature type="region of interest" description="Disordered" evidence="1">
    <location>
        <begin position="45"/>
        <end position="96"/>
    </location>
</feature>